<feature type="transmembrane region" description="Helical" evidence="1">
    <location>
        <begin position="75"/>
        <end position="93"/>
    </location>
</feature>
<dbReference type="Proteomes" id="UP001165122">
    <property type="component" value="Unassembled WGS sequence"/>
</dbReference>
<keyword evidence="1" id="KW-0472">Membrane</keyword>
<keyword evidence="1" id="KW-0812">Transmembrane</keyword>
<evidence type="ECO:0000256" key="1">
    <source>
        <dbReference type="SAM" id="Phobius"/>
    </source>
</evidence>
<proteinExistence type="predicted"/>
<dbReference type="AlphaFoldDB" id="A0A9W7E4U9"/>
<accession>A0A9W7E4U9</accession>
<dbReference type="Pfam" id="PF06961">
    <property type="entry name" value="DUF1294"/>
    <property type="match status" value="1"/>
</dbReference>
<reference evidence="3" key="1">
    <citation type="journal article" date="2023" name="Commun. Biol.">
        <title>Genome analysis of Parmales, the sister group of diatoms, reveals the evolutionary specialization of diatoms from phago-mixotrophs to photoautotrophs.</title>
        <authorList>
            <person name="Ban H."/>
            <person name="Sato S."/>
            <person name="Yoshikawa S."/>
            <person name="Yamada K."/>
            <person name="Nakamura Y."/>
            <person name="Ichinomiya M."/>
            <person name="Sato N."/>
            <person name="Blanc-Mathieu R."/>
            <person name="Endo H."/>
            <person name="Kuwata A."/>
            <person name="Ogata H."/>
        </authorList>
    </citation>
    <scope>NUCLEOTIDE SEQUENCE [LARGE SCALE GENOMIC DNA]</scope>
    <source>
        <strain evidence="3">NIES 3700</strain>
    </source>
</reference>
<evidence type="ECO:0000313" key="3">
    <source>
        <dbReference type="Proteomes" id="UP001165122"/>
    </source>
</evidence>
<evidence type="ECO:0000313" key="2">
    <source>
        <dbReference type="EMBL" id="GMH62443.1"/>
    </source>
</evidence>
<comment type="caution">
    <text evidence="2">The sequence shown here is derived from an EMBL/GenBank/DDBJ whole genome shotgun (WGS) entry which is preliminary data.</text>
</comment>
<evidence type="ECO:0008006" key="4">
    <source>
        <dbReference type="Google" id="ProtNLM"/>
    </source>
</evidence>
<dbReference type="InterPro" id="IPR010718">
    <property type="entry name" value="DUF1294"/>
</dbReference>
<protein>
    <recommendedName>
        <fullName evidence="4">DUF1294 domain-containing protein</fullName>
    </recommendedName>
</protein>
<dbReference type="EMBL" id="BRXW01000518">
    <property type="protein sequence ID" value="GMH62443.1"/>
    <property type="molecule type" value="Genomic_DNA"/>
</dbReference>
<keyword evidence="1" id="KW-1133">Transmembrane helix</keyword>
<organism evidence="2 3">
    <name type="scientific">Triparma laevis f. longispina</name>
    <dbReference type="NCBI Taxonomy" id="1714387"/>
    <lineage>
        <taxon>Eukaryota</taxon>
        <taxon>Sar</taxon>
        <taxon>Stramenopiles</taxon>
        <taxon>Ochrophyta</taxon>
        <taxon>Bolidophyceae</taxon>
        <taxon>Parmales</taxon>
        <taxon>Triparmaceae</taxon>
        <taxon>Triparma</taxon>
    </lineage>
</organism>
<keyword evidence="3" id="KW-1185">Reference proteome</keyword>
<sequence length="94" mass="10724">MYLGPIAGTLSLRYHITLDIIAFLISLYDKLISKSSLRLSRIPESTFYLLSFLGGGWGLLSSFIIFNHKVRKSKFLFKCFCGLLLRILLYSIIS</sequence>
<gene>
    <name evidence="2" type="ORF">TrLO_g2963</name>
</gene>
<feature type="transmembrane region" description="Helical" evidence="1">
    <location>
        <begin position="48"/>
        <end position="66"/>
    </location>
</feature>
<name>A0A9W7E4U9_9STRA</name>